<reference evidence="2 3" key="1">
    <citation type="journal article" date="2024" name="ISME J.">
        <title>Tailless and filamentous prophages are predominant in marine Vibrio.</title>
        <authorList>
            <person name="Steensen K."/>
            <person name="Seneca J."/>
            <person name="Bartlau N."/>
            <person name="Yu X.A."/>
            <person name="Hussain F.A."/>
            <person name="Polz M.F."/>
        </authorList>
    </citation>
    <scope>NUCLEOTIDE SEQUENCE [LARGE SCALE GENOMIC DNA]</scope>
    <source>
        <strain evidence="2 3">10N.222.51.A1</strain>
    </source>
</reference>
<feature type="domain" description="Fe-S metabolism associated" evidence="1">
    <location>
        <begin position="8"/>
        <end position="129"/>
    </location>
</feature>
<accession>A0ABV4NC39</accession>
<evidence type="ECO:0000313" key="3">
    <source>
        <dbReference type="Proteomes" id="UP001570417"/>
    </source>
</evidence>
<dbReference type="PANTHER" id="PTHR43597:SF3">
    <property type="entry name" value="CYSTEINE DESULFURATION PROTEIN SUFE"/>
    <property type="match status" value="1"/>
</dbReference>
<dbReference type="SUPFAM" id="SSF82649">
    <property type="entry name" value="SufE/NifU"/>
    <property type="match status" value="1"/>
</dbReference>
<comment type="caution">
    <text evidence="2">The sequence shown here is derived from an EMBL/GenBank/DDBJ whole genome shotgun (WGS) entry which is preliminary data.</text>
</comment>
<dbReference type="Gene3D" id="3.90.1010.10">
    <property type="match status" value="1"/>
</dbReference>
<name>A0ABV4NC39_9VIBR</name>
<dbReference type="InterPro" id="IPR003808">
    <property type="entry name" value="Fe-S_metab-assoc_dom"/>
</dbReference>
<sequence>MTPDKIVRNFARCSDWEERYLYLIELGEKLPKYPSSKVNDEYLIAGCQSRVWLDFSYDHASQTFMFSALSDAAIVKGLLALLRVVYHDQTAVDVLNYDIRAWFESIDLKSHLTPGRTQGLDAIIEDIQNTARVVIEGQ</sequence>
<keyword evidence="3" id="KW-1185">Reference proteome</keyword>
<dbReference type="PANTHER" id="PTHR43597">
    <property type="entry name" value="SULFUR ACCEPTOR PROTEIN CSDE"/>
    <property type="match status" value="1"/>
</dbReference>
<organism evidence="2 3">
    <name type="scientific">Vibrio gallaecicus</name>
    <dbReference type="NCBI Taxonomy" id="552386"/>
    <lineage>
        <taxon>Bacteria</taxon>
        <taxon>Pseudomonadati</taxon>
        <taxon>Pseudomonadota</taxon>
        <taxon>Gammaproteobacteria</taxon>
        <taxon>Vibrionales</taxon>
        <taxon>Vibrionaceae</taxon>
        <taxon>Vibrio</taxon>
    </lineage>
</organism>
<gene>
    <name evidence="2" type="ORF">AB4566_11300</name>
</gene>
<evidence type="ECO:0000259" key="1">
    <source>
        <dbReference type="Pfam" id="PF02657"/>
    </source>
</evidence>
<dbReference type="Pfam" id="PF02657">
    <property type="entry name" value="SufE"/>
    <property type="match status" value="1"/>
</dbReference>
<evidence type="ECO:0000313" key="2">
    <source>
        <dbReference type="EMBL" id="MFA0568860.1"/>
    </source>
</evidence>
<dbReference type="RefSeq" id="WP_372266163.1">
    <property type="nucleotide sequence ID" value="NZ_JBFRUW010000040.1"/>
</dbReference>
<protein>
    <submittedName>
        <fullName evidence="2">SufE family protein</fullName>
    </submittedName>
</protein>
<proteinExistence type="predicted"/>
<dbReference type="EMBL" id="JBFRUW010000040">
    <property type="protein sequence ID" value="MFA0568860.1"/>
    <property type="molecule type" value="Genomic_DNA"/>
</dbReference>
<dbReference type="Proteomes" id="UP001570417">
    <property type="component" value="Unassembled WGS sequence"/>
</dbReference>